<evidence type="ECO:0000259" key="6">
    <source>
        <dbReference type="Pfam" id="PF04542"/>
    </source>
</evidence>
<dbReference type="Gene3D" id="3.10.450.50">
    <property type="match status" value="1"/>
</dbReference>
<gene>
    <name evidence="8" type="ORF">SAMN05216215_100425</name>
</gene>
<evidence type="ECO:0000256" key="1">
    <source>
        <dbReference type="ARBA" id="ARBA00010641"/>
    </source>
</evidence>
<dbReference type="STRING" id="418495.SAMN05216215_100425"/>
<dbReference type="InterPro" id="IPR014284">
    <property type="entry name" value="RNA_pol_sigma-70_dom"/>
</dbReference>
<keyword evidence="5" id="KW-0804">Transcription</keyword>
<dbReference type="InterPro" id="IPR036388">
    <property type="entry name" value="WH-like_DNA-bd_sf"/>
</dbReference>
<comment type="similarity">
    <text evidence="1">Belongs to the sigma-70 factor family. ECF subfamily.</text>
</comment>
<organism evidence="8 9">
    <name type="scientific">Saccharopolyspora shandongensis</name>
    <dbReference type="NCBI Taxonomy" id="418495"/>
    <lineage>
        <taxon>Bacteria</taxon>
        <taxon>Bacillati</taxon>
        <taxon>Actinomycetota</taxon>
        <taxon>Actinomycetes</taxon>
        <taxon>Pseudonocardiales</taxon>
        <taxon>Pseudonocardiaceae</taxon>
        <taxon>Saccharopolyspora</taxon>
    </lineage>
</organism>
<dbReference type="GO" id="GO:0003677">
    <property type="term" value="F:DNA binding"/>
    <property type="evidence" value="ECO:0007669"/>
    <property type="project" value="InterPro"/>
</dbReference>
<dbReference type="Pfam" id="PF08281">
    <property type="entry name" value="Sigma70_r4_2"/>
    <property type="match status" value="1"/>
</dbReference>
<dbReference type="SUPFAM" id="SSF54427">
    <property type="entry name" value="NTF2-like"/>
    <property type="match status" value="1"/>
</dbReference>
<accession>A0A1H2UN48</accession>
<dbReference type="GO" id="GO:0016987">
    <property type="term" value="F:sigma factor activity"/>
    <property type="evidence" value="ECO:0007669"/>
    <property type="project" value="UniProtKB-KW"/>
</dbReference>
<proteinExistence type="inferred from homology"/>
<dbReference type="EMBL" id="FNOK01000004">
    <property type="protein sequence ID" value="SDW57388.1"/>
    <property type="molecule type" value="Genomic_DNA"/>
</dbReference>
<keyword evidence="3" id="KW-0805">Transcription regulation</keyword>
<evidence type="ECO:0000256" key="2">
    <source>
        <dbReference type="ARBA" id="ARBA00011344"/>
    </source>
</evidence>
<dbReference type="AlphaFoldDB" id="A0A1H2UN48"/>
<dbReference type="InterPro" id="IPR052704">
    <property type="entry name" value="ECF_Sigma-70_Domain"/>
</dbReference>
<evidence type="ECO:0000313" key="9">
    <source>
        <dbReference type="Proteomes" id="UP000199529"/>
    </source>
</evidence>
<dbReference type="SUPFAM" id="SSF88946">
    <property type="entry name" value="Sigma2 domain of RNA polymerase sigma factors"/>
    <property type="match status" value="1"/>
</dbReference>
<dbReference type="InterPro" id="IPR032710">
    <property type="entry name" value="NTF2-like_dom_sf"/>
</dbReference>
<dbReference type="PANTHER" id="PTHR30173">
    <property type="entry name" value="SIGMA 19 FACTOR"/>
    <property type="match status" value="1"/>
</dbReference>
<dbReference type="OrthoDB" id="3211555at2"/>
<dbReference type="Pfam" id="PF04542">
    <property type="entry name" value="Sigma70_r2"/>
    <property type="match status" value="1"/>
</dbReference>
<reference evidence="9" key="1">
    <citation type="submission" date="2016-10" db="EMBL/GenBank/DDBJ databases">
        <authorList>
            <person name="Varghese N."/>
            <person name="Submissions S."/>
        </authorList>
    </citation>
    <scope>NUCLEOTIDE SEQUENCE [LARGE SCALE GENOMIC DNA]</scope>
    <source>
        <strain evidence="9">CGMCC 4.3530</strain>
    </source>
</reference>
<comment type="subunit">
    <text evidence="2">Interacts transiently with the RNA polymerase catalytic core formed by RpoA, RpoB, RpoC and RpoZ (2 alpha, 1 beta, 1 beta' and 1 omega subunit) to form the RNA polymerase holoenzyme that can initiate transcription.</text>
</comment>
<evidence type="ECO:0000259" key="7">
    <source>
        <dbReference type="Pfam" id="PF08281"/>
    </source>
</evidence>
<protein>
    <submittedName>
        <fullName evidence="8">RNA polymerase, sigma subunit, ECF family</fullName>
    </submittedName>
</protein>
<feature type="domain" description="RNA polymerase sigma-70 region 2" evidence="6">
    <location>
        <begin position="16"/>
        <end position="75"/>
    </location>
</feature>
<evidence type="ECO:0000256" key="5">
    <source>
        <dbReference type="ARBA" id="ARBA00023163"/>
    </source>
</evidence>
<dbReference type="NCBIfam" id="NF007214">
    <property type="entry name" value="PRK09636.1"/>
    <property type="match status" value="1"/>
</dbReference>
<keyword evidence="9" id="KW-1185">Reference proteome</keyword>
<dbReference type="InterPro" id="IPR013324">
    <property type="entry name" value="RNA_pol_sigma_r3/r4-like"/>
</dbReference>
<dbReference type="InterPro" id="IPR013249">
    <property type="entry name" value="RNA_pol_sigma70_r4_t2"/>
</dbReference>
<dbReference type="RefSeq" id="WP_093261816.1">
    <property type="nucleotide sequence ID" value="NZ_FNOK01000004.1"/>
</dbReference>
<sequence length="312" mass="33772">MNRPGGSPGSAPVAEFERQRPRLFGLAYRMLGSAADADDVVQDVFLRWHGTEPGSVEDPSAWLVKVATNLCLNRLGSAPVRRERYVGSWLPEPVLTSDSALGPMETAEQRDTVSLAFLVLAERLTPAERAVFVLREAFGYSHREVAELVELSESNCRQLHSRARKRLSVVRPLRSAGDPSENRMLVERFLDAARGGDLAGLERMLAEDVTSVADGGGTLGVARLPVRGAAKVARYLATVTSRYVEGLTVSIYEVNGTPGLLARSASTLLGVFVPEIADGRITGIRIAANPDKLRFVGTQLARLSRSEESFGS</sequence>
<dbReference type="InterPro" id="IPR007627">
    <property type="entry name" value="RNA_pol_sigma70_r2"/>
</dbReference>
<dbReference type="PANTHER" id="PTHR30173:SF36">
    <property type="entry name" value="ECF RNA POLYMERASE SIGMA FACTOR SIGJ"/>
    <property type="match status" value="1"/>
</dbReference>
<name>A0A1H2UN48_9PSEU</name>
<dbReference type="Gene3D" id="1.10.10.10">
    <property type="entry name" value="Winged helix-like DNA-binding domain superfamily/Winged helix DNA-binding domain"/>
    <property type="match status" value="1"/>
</dbReference>
<keyword evidence="4" id="KW-0731">Sigma factor</keyword>
<dbReference type="NCBIfam" id="TIGR02957">
    <property type="entry name" value="SigX4"/>
    <property type="match status" value="1"/>
</dbReference>
<dbReference type="InterPro" id="IPR013325">
    <property type="entry name" value="RNA_pol_sigma_r2"/>
</dbReference>
<dbReference type="GO" id="GO:0006352">
    <property type="term" value="P:DNA-templated transcription initiation"/>
    <property type="evidence" value="ECO:0007669"/>
    <property type="project" value="InterPro"/>
</dbReference>
<evidence type="ECO:0000256" key="4">
    <source>
        <dbReference type="ARBA" id="ARBA00023082"/>
    </source>
</evidence>
<evidence type="ECO:0000256" key="3">
    <source>
        <dbReference type="ARBA" id="ARBA00023015"/>
    </source>
</evidence>
<dbReference type="CDD" id="cd06171">
    <property type="entry name" value="Sigma70_r4"/>
    <property type="match status" value="1"/>
</dbReference>
<dbReference type="NCBIfam" id="TIGR02937">
    <property type="entry name" value="sigma70-ECF"/>
    <property type="match status" value="1"/>
</dbReference>
<feature type="domain" description="RNA polymerase sigma factor 70 region 4 type 2" evidence="7">
    <location>
        <begin position="116"/>
        <end position="167"/>
    </location>
</feature>
<evidence type="ECO:0000313" key="8">
    <source>
        <dbReference type="EMBL" id="SDW57388.1"/>
    </source>
</evidence>
<dbReference type="InterPro" id="IPR014303">
    <property type="entry name" value="RNA_pol_sigma-70_ECF"/>
</dbReference>
<dbReference type="SUPFAM" id="SSF88659">
    <property type="entry name" value="Sigma3 and sigma4 domains of RNA polymerase sigma factors"/>
    <property type="match status" value="1"/>
</dbReference>
<dbReference type="Gene3D" id="1.10.1740.10">
    <property type="match status" value="1"/>
</dbReference>
<dbReference type="Proteomes" id="UP000199529">
    <property type="component" value="Unassembled WGS sequence"/>
</dbReference>